<evidence type="ECO:0000313" key="3">
    <source>
        <dbReference type="Proteomes" id="UP000178448"/>
    </source>
</evidence>
<feature type="transmembrane region" description="Helical" evidence="1">
    <location>
        <begin position="407"/>
        <end position="424"/>
    </location>
</feature>
<evidence type="ECO:0000313" key="2">
    <source>
        <dbReference type="EMBL" id="OGG03749.1"/>
    </source>
</evidence>
<feature type="transmembrane region" description="Helical" evidence="1">
    <location>
        <begin position="116"/>
        <end position="136"/>
    </location>
</feature>
<accession>A0A1F5YU98</accession>
<feature type="transmembrane region" description="Helical" evidence="1">
    <location>
        <begin position="143"/>
        <end position="161"/>
    </location>
</feature>
<dbReference type="EMBL" id="MFJD01000006">
    <property type="protein sequence ID" value="OGG03749.1"/>
    <property type="molecule type" value="Genomic_DNA"/>
</dbReference>
<feature type="transmembrane region" description="Helical" evidence="1">
    <location>
        <begin position="303"/>
        <end position="325"/>
    </location>
</feature>
<evidence type="ECO:0000256" key="1">
    <source>
        <dbReference type="SAM" id="Phobius"/>
    </source>
</evidence>
<feature type="transmembrane region" description="Helical" evidence="1">
    <location>
        <begin position="21"/>
        <end position="40"/>
    </location>
</feature>
<feature type="transmembrane region" description="Helical" evidence="1">
    <location>
        <begin position="430"/>
        <end position="448"/>
    </location>
</feature>
<keyword evidence="1" id="KW-0812">Transmembrane</keyword>
<organism evidence="2 3">
    <name type="scientific">Candidatus Gottesmanbacteria bacterium RBG_16_52_11</name>
    <dbReference type="NCBI Taxonomy" id="1798374"/>
    <lineage>
        <taxon>Bacteria</taxon>
        <taxon>Candidatus Gottesmaniibacteriota</taxon>
    </lineage>
</organism>
<dbReference type="Proteomes" id="UP000178448">
    <property type="component" value="Unassembled WGS sequence"/>
</dbReference>
<feature type="transmembrane region" description="Helical" evidence="1">
    <location>
        <begin position="361"/>
        <end position="378"/>
    </location>
</feature>
<protein>
    <submittedName>
        <fullName evidence="2">Uncharacterized protein</fullName>
    </submittedName>
</protein>
<keyword evidence="1" id="KW-0472">Membrane</keyword>
<dbReference type="AlphaFoldDB" id="A0A1F5YU98"/>
<reference evidence="2 3" key="1">
    <citation type="journal article" date="2016" name="Nat. Commun.">
        <title>Thousands of microbial genomes shed light on interconnected biogeochemical processes in an aquifer system.</title>
        <authorList>
            <person name="Anantharaman K."/>
            <person name="Brown C.T."/>
            <person name="Hug L.A."/>
            <person name="Sharon I."/>
            <person name="Castelle C.J."/>
            <person name="Probst A.J."/>
            <person name="Thomas B.C."/>
            <person name="Singh A."/>
            <person name="Wilkins M.J."/>
            <person name="Karaoz U."/>
            <person name="Brodie E.L."/>
            <person name="Williams K.H."/>
            <person name="Hubbard S.S."/>
            <person name="Banfield J.F."/>
        </authorList>
    </citation>
    <scope>NUCLEOTIDE SEQUENCE [LARGE SCALE GENOMIC DNA]</scope>
</reference>
<sequence>MPEQQSALMRLYRHLTGHPEIIIGLILLLSIYTRYTITYFGNPERLVIPDQYYQGPVRGNDWRMTVMDQADRVIAGIKPDLSMGYGYGFTLPAVAAMSAVRSAGYCAPASTGSCTYWGYLLFVSSALFLQAGLMLTAVKRPEALKIAILFFAVFLLGIPGARGIETGNLDILLSAIVGFALIGSLRSPGRPRLTSLITGLVFGWLINIKLFIGALLPAVVFAVPQPAFAVAGILIGHVLVNTLPALFGIMPDYLFPLSTSLYALAPMSEALFRGYPHGNNTLLGTAAGMVGALGFSGTRTGNFFTRAFALLLGIAVFVPPAAYLYRGISRNAGSIRGIRADFLRTAGRGAGLLRRNRENTAILFSAAGVAAMNLIPAMAYDYRLYYALPVIYLMLNRFAPGSDGLRLTYLTVYLFLLRTVWILKGRTMNIFLYAFFVMILLTAVRAYLPADHTGKKRGHP</sequence>
<proteinExistence type="predicted"/>
<gene>
    <name evidence="2" type="ORF">A2Z33_04650</name>
</gene>
<name>A0A1F5YU98_9BACT</name>
<feature type="transmembrane region" description="Helical" evidence="1">
    <location>
        <begin position="197"/>
        <end position="221"/>
    </location>
</feature>
<feature type="transmembrane region" description="Helical" evidence="1">
    <location>
        <begin position="227"/>
        <end position="247"/>
    </location>
</feature>
<keyword evidence="1" id="KW-1133">Transmembrane helix</keyword>
<feature type="transmembrane region" description="Helical" evidence="1">
    <location>
        <begin position="167"/>
        <end position="185"/>
    </location>
</feature>
<comment type="caution">
    <text evidence="2">The sequence shown here is derived from an EMBL/GenBank/DDBJ whole genome shotgun (WGS) entry which is preliminary data.</text>
</comment>